<sequence length="585" mass="67923">MERMDSRTSEKHPNLIYGILIQNLPIKLKTEAIKSLEESIGILPTSVVWIREVVPAFLQNSSTLGVNVVFDKYEPFCKAVTTRRLLVRHKMFQMYPMLTDLTVVGAAPYLIKNTIKSLMAEVAPVWSVYAEVDDSKRRPTTNYRVILQHPEIPDVIKLWPLLNLNMIGNNTSYPIKFFCRLCRKNGHTRHQCNVTAQRSDEKLEERRKPEEKRRKIKEERRNLPEMIKIEKETNCSDWPKTSKVVKPRLTKPNKVTFSKLIPPEFRNFEKCLKEFLFTARKEDSSNILHDKATQYPHGINALLQHLYEIVQFNLKEMPSKRYPPECALIIWIDSLHTKIKEHLKNTIIKEERISYDELNDVDSYEQKSVQVDPCRARQNPKIKNSERVIQSIKVGKDRCHAKEVVQDKSRKKHSNTEITKDKPTNAITNVDQQSAEICYVGNNEISTIQETLYPEMKADGMNRTGSKDFSSTKTMPKPRTKKPIARKTSEKFSPGLLAAIRCSKGILKFTELKAFLIHVRRKIHVRKLAKIYTPNVQGLIEQLEDIVRKHFQALKVNSANSREIKWISELTERLKRHANCESCNT</sequence>
<evidence type="ECO:0008006" key="4">
    <source>
        <dbReference type="Google" id="ProtNLM"/>
    </source>
</evidence>
<feature type="region of interest" description="Disordered" evidence="1">
    <location>
        <begin position="460"/>
        <end position="485"/>
    </location>
</feature>
<keyword evidence="3" id="KW-1185">Reference proteome</keyword>
<organism evidence="2 3">
    <name type="scientific">Oedothorax gibbosus</name>
    <dbReference type="NCBI Taxonomy" id="931172"/>
    <lineage>
        <taxon>Eukaryota</taxon>
        <taxon>Metazoa</taxon>
        <taxon>Ecdysozoa</taxon>
        <taxon>Arthropoda</taxon>
        <taxon>Chelicerata</taxon>
        <taxon>Arachnida</taxon>
        <taxon>Araneae</taxon>
        <taxon>Araneomorphae</taxon>
        <taxon>Entelegynae</taxon>
        <taxon>Araneoidea</taxon>
        <taxon>Linyphiidae</taxon>
        <taxon>Erigoninae</taxon>
        <taxon>Oedothorax</taxon>
    </lineage>
</organism>
<evidence type="ECO:0000313" key="2">
    <source>
        <dbReference type="EMBL" id="KAG8201694.1"/>
    </source>
</evidence>
<reference evidence="2 3" key="1">
    <citation type="journal article" date="2022" name="Nat. Ecol. Evol.">
        <title>A masculinizing supergene underlies an exaggerated male reproductive morph in a spider.</title>
        <authorList>
            <person name="Hendrickx F."/>
            <person name="De Corte Z."/>
            <person name="Sonet G."/>
            <person name="Van Belleghem S.M."/>
            <person name="Kostlbacher S."/>
            <person name="Vangestel C."/>
        </authorList>
    </citation>
    <scope>NUCLEOTIDE SEQUENCE [LARGE SCALE GENOMIC DNA]</scope>
    <source>
        <strain evidence="2">W744_W776</strain>
    </source>
</reference>
<feature type="compositionally biased region" description="Basic and acidic residues" evidence="1">
    <location>
        <begin position="198"/>
        <end position="219"/>
    </location>
</feature>
<name>A0AAV6VYH3_9ARAC</name>
<evidence type="ECO:0000313" key="3">
    <source>
        <dbReference type="Proteomes" id="UP000827092"/>
    </source>
</evidence>
<feature type="region of interest" description="Disordered" evidence="1">
    <location>
        <begin position="196"/>
        <end position="219"/>
    </location>
</feature>
<evidence type="ECO:0000256" key="1">
    <source>
        <dbReference type="SAM" id="MobiDB-lite"/>
    </source>
</evidence>
<comment type="caution">
    <text evidence="2">The sequence shown here is derived from an EMBL/GenBank/DDBJ whole genome shotgun (WGS) entry which is preliminary data.</text>
</comment>
<feature type="compositionally biased region" description="Basic residues" evidence="1">
    <location>
        <begin position="476"/>
        <end position="485"/>
    </location>
</feature>
<dbReference type="EMBL" id="JAFNEN010000003">
    <property type="protein sequence ID" value="KAG8201694.1"/>
    <property type="molecule type" value="Genomic_DNA"/>
</dbReference>
<gene>
    <name evidence="2" type="ORF">JTE90_012758</name>
</gene>
<accession>A0AAV6VYH3</accession>
<dbReference type="Proteomes" id="UP000827092">
    <property type="component" value="Unassembled WGS sequence"/>
</dbReference>
<proteinExistence type="predicted"/>
<protein>
    <recommendedName>
        <fullName evidence="4">DUF4283 domain-containing protein</fullName>
    </recommendedName>
</protein>
<dbReference type="AlphaFoldDB" id="A0AAV6VYH3"/>